<dbReference type="EMBL" id="MFZH01000044">
    <property type="protein sequence ID" value="OGK17504.1"/>
    <property type="molecule type" value="Genomic_DNA"/>
</dbReference>
<evidence type="ECO:0000256" key="2">
    <source>
        <dbReference type="ARBA" id="ARBA00022649"/>
    </source>
</evidence>
<evidence type="ECO:0000313" key="6">
    <source>
        <dbReference type="EMBL" id="OGK17504.1"/>
    </source>
</evidence>
<gene>
    <name evidence="6" type="ORF">A2799_03175</name>
</gene>
<reference evidence="6 7" key="1">
    <citation type="journal article" date="2016" name="Nat. Commun.">
        <title>Thousands of microbial genomes shed light on interconnected biogeochemical processes in an aquifer system.</title>
        <authorList>
            <person name="Anantharaman K."/>
            <person name="Brown C.T."/>
            <person name="Hug L.A."/>
            <person name="Sharon I."/>
            <person name="Castelle C.J."/>
            <person name="Probst A.J."/>
            <person name="Thomas B.C."/>
            <person name="Singh A."/>
            <person name="Wilkins M.J."/>
            <person name="Karaoz U."/>
            <person name="Brodie E.L."/>
            <person name="Williams K.H."/>
            <person name="Hubbard S.S."/>
            <person name="Banfield J.F."/>
        </authorList>
    </citation>
    <scope>NUCLEOTIDE SEQUENCE [LARGE SCALE GENOMIC DNA]</scope>
</reference>
<evidence type="ECO:0000313" key="7">
    <source>
        <dbReference type="Proteomes" id="UP000176850"/>
    </source>
</evidence>
<keyword evidence="1" id="KW-0597">Phosphoprotein</keyword>
<name>A0A1F7GF33_9BACT</name>
<dbReference type="Proteomes" id="UP000176850">
    <property type="component" value="Unassembled WGS sequence"/>
</dbReference>
<evidence type="ECO:0000256" key="3">
    <source>
        <dbReference type="ARBA" id="ARBA00022722"/>
    </source>
</evidence>
<organism evidence="6 7">
    <name type="scientific">Candidatus Roizmanbacteria bacterium RIFCSPHIGHO2_01_FULL_39_24</name>
    <dbReference type="NCBI Taxonomy" id="1802032"/>
    <lineage>
        <taxon>Bacteria</taxon>
        <taxon>Candidatus Roizmaniibacteriota</taxon>
    </lineage>
</organism>
<dbReference type="GO" id="GO:0016787">
    <property type="term" value="F:hydrolase activity"/>
    <property type="evidence" value="ECO:0007669"/>
    <property type="project" value="UniProtKB-KW"/>
</dbReference>
<evidence type="ECO:0000256" key="1">
    <source>
        <dbReference type="ARBA" id="ARBA00022553"/>
    </source>
</evidence>
<protein>
    <recommendedName>
        <fullName evidence="8">DUF86 domain-containing protein</fullName>
    </recommendedName>
</protein>
<accession>A0A1F7GF33</accession>
<dbReference type="Pfam" id="PF01934">
    <property type="entry name" value="HepT-like"/>
    <property type="match status" value="1"/>
</dbReference>
<dbReference type="InterPro" id="IPR051813">
    <property type="entry name" value="HepT_RNase_toxin"/>
</dbReference>
<keyword evidence="4" id="KW-0547">Nucleotide-binding</keyword>
<dbReference type="GO" id="GO:0004540">
    <property type="term" value="F:RNA nuclease activity"/>
    <property type="evidence" value="ECO:0007669"/>
    <property type="project" value="InterPro"/>
</dbReference>
<dbReference type="AlphaFoldDB" id="A0A1F7GF33"/>
<dbReference type="GO" id="GO:0110001">
    <property type="term" value="C:toxin-antitoxin complex"/>
    <property type="evidence" value="ECO:0007669"/>
    <property type="project" value="InterPro"/>
</dbReference>
<keyword evidence="5" id="KW-0378">Hydrolase</keyword>
<keyword evidence="2" id="KW-1277">Toxin-antitoxin system</keyword>
<proteinExistence type="predicted"/>
<evidence type="ECO:0000256" key="4">
    <source>
        <dbReference type="ARBA" id="ARBA00022741"/>
    </source>
</evidence>
<comment type="caution">
    <text evidence="6">The sequence shown here is derived from an EMBL/GenBank/DDBJ whole genome shotgun (WGS) entry which is preliminary data.</text>
</comment>
<dbReference type="PANTHER" id="PTHR34139:SF1">
    <property type="entry name" value="RNASE MJ1380-RELATED"/>
    <property type="match status" value="1"/>
</dbReference>
<dbReference type="GO" id="GO:0000166">
    <property type="term" value="F:nucleotide binding"/>
    <property type="evidence" value="ECO:0007669"/>
    <property type="project" value="UniProtKB-KW"/>
</dbReference>
<evidence type="ECO:0000256" key="5">
    <source>
        <dbReference type="ARBA" id="ARBA00022801"/>
    </source>
</evidence>
<dbReference type="InterPro" id="IPR008201">
    <property type="entry name" value="HepT-like"/>
</dbReference>
<keyword evidence="3" id="KW-0540">Nuclease</keyword>
<dbReference type="PANTHER" id="PTHR34139">
    <property type="entry name" value="UPF0331 PROTEIN MJ0127"/>
    <property type="match status" value="1"/>
</dbReference>
<sequence length="112" mass="13386">MDKDPKIYIEHIQEAINKIGKYVRGLTFEQFIEDDKTHDAVIRQLETIGEASTQLEEEFKQKYPNLPWKFMQAMRNKLIHEYFGVDLEIVWQTITESLPELEVEIKKFENIL</sequence>
<evidence type="ECO:0008006" key="8">
    <source>
        <dbReference type="Google" id="ProtNLM"/>
    </source>
</evidence>